<organism evidence="1 2">
    <name type="scientific">Alicyclobacillus fodiniaquatilis</name>
    <dbReference type="NCBI Taxonomy" id="1661150"/>
    <lineage>
        <taxon>Bacteria</taxon>
        <taxon>Bacillati</taxon>
        <taxon>Bacillota</taxon>
        <taxon>Bacilli</taxon>
        <taxon>Bacillales</taxon>
        <taxon>Alicyclobacillaceae</taxon>
        <taxon>Alicyclobacillus</taxon>
    </lineage>
</organism>
<dbReference type="Proteomes" id="UP001597079">
    <property type="component" value="Unassembled WGS sequence"/>
</dbReference>
<dbReference type="RefSeq" id="WP_377945592.1">
    <property type="nucleotide sequence ID" value="NZ_JBHUCX010000099.1"/>
</dbReference>
<keyword evidence="2" id="KW-1185">Reference proteome</keyword>
<dbReference type="EMBL" id="JBHUCX010000099">
    <property type="protein sequence ID" value="MFD1677678.1"/>
    <property type="molecule type" value="Genomic_DNA"/>
</dbReference>
<gene>
    <name evidence="1" type="ORF">ACFSB2_23740</name>
</gene>
<evidence type="ECO:0008006" key="3">
    <source>
        <dbReference type="Google" id="ProtNLM"/>
    </source>
</evidence>
<sequence length="132" mass="15353">MRDTKLIILDGIPGSGKSTAGPMLADKLTNSNIPNRFYPETEENHPLCIYDRIIGSLESKTEAIWFKNKVEELFRAFVDARSHVAEVTVIESWLFQDHLGAALFRFPRLIIRNEKQEWDRYNQQILEFLQLS</sequence>
<comment type="caution">
    <text evidence="1">The sequence shown here is derived from an EMBL/GenBank/DDBJ whole genome shotgun (WGS) entry which is preliminary data.</text>
</comment>
<dbReference type="SUPFAM" id="SSF52540">
    <property type="entry name" value="P-loop containing nucleoside triphosphate hydrolases"/>
    <property type="match status" value="1"/>
</dbReference>
<dbReference type="InterPro" id="IPR027417">
    <property type="entry name" value="P-loop_NTPase"/>
</dbReference>
<accession>A0ABW4JR74</accession>
<protein>
    <recommendedName>
        <fullName evidence="3">AAA domain-containing protein</fullName>
    </recommendedName>
</protein>
<dbReference type="Gene3D" id="3.40.50.300">
    <property type="entry name" value="P-loop containing nucleotide triphosphate hydrolases"/>
    <property type="match status" value="1"/>
</dbReference>
<evidence type="ECO:0000313" key="2">
    <source>
        <dbReference type="Proteomes" id="UP001597079"/>
    </source>
</evidence>
<evidence type="ECO:0000313" key="1">
    <source>
        <dbReference type="EMBL" id="MFD1677678.1"/>
    </source>
</evidence>
<reference evidence="2" key="1">
    <citation type="journal article" date="2019" name="Int. J. Syst. Evol. Microbiol.">
        <title>The Global Catalogue of Microorganisms (GCM) 10K type strain sequencing project: providing services to taxonomists for standard genome sequencing and annotation.</title>
        <authorList>
            <consortium name="The Broad Institute Genomics Platform"/>
            <consortium name="The Broad Institute Genome Sequencing Center for Infectious Disease"/>
            <person name="Wu L."/>
            <person name="Ma J."/>
        </authorList>
    </citation>
    <scope>NUCLEOTIDE SEQUENCE [LARGE SCALE GENOMIC DNA]</scope>
    <source>
        <strain evidence="2">CGMCC 1.12286</strain>
    </source>
</reference>
<name>A0ABW4JR74_9BACL</name>
<proteinExistence type="predicted"/>